<dbReference type="SUPFAM" id="SSF48264">
    <property type="entry name" value="Cytochrome P450"/>
    <property type="match status" value="1"/>
</dbReference>
<evidence type="ECO:0000313" key="11">
    <source>
        <dbReference type="EMBL" id="CAG1836343.1"/>
    </source>
</evidence>
<dbReference type="GO" id="GO:0020037">
    <property type="term" value="F:heme binding"/>
    <property type="evidence" value="ECO:0007669"/>
    <property type="project" value="InterPro"/>
</dbReference>
<comment type="similarity">
    <text evidence="2 9">Belongs to the cytochrome P450 family.</text>
</comment>
<name>A0A8D6ZTN8_MUSAM</name>
<dbReference type="InterPro" id="IPR002401">
    <property type="entry name" value="Cyt_P450_E_grp-I"/>
</dbReference>
<protein>
    <submittedName>
        <fullName evidence="11">(wild Malaysian banana) hypothetical protein</fullName>
    </submittedName>
</protein>
<dbReference type="AlphaFoldDB" id="A0A8D6ZTN8"/>
<dbReference type="InterPro" id="IPR036396">
    <property type="entry name" value="Cyt_P450_sf"/>
</dbReference>
<gene>
    <name evidence="11" type="ORF">GSMUA_243110.1</name>
</gene>
<evidence type="ECO:0000256" key="5">
    <source>
        <dbReference type="ARBA" id="ARBA00023002"/>
    </source>
</evidence>
<dbReference type="Pfam" id="PF00067">
    <property type="entry name" value="p450"/>
    <property type="match status" value="1"/>
</dbReference>
<evidence type="ECO:0000256" key="1">
    <source>
        <dbReference type="ARBA" id="ARBA00001971"/>
    </source>
</evidence>
<evidence type="ECO:0000256" key="7">
    <source>
        <dbReference type="ARBA" id="ARBA00023033"/>
    </source>
</evidence>
<dbReference type="GO" id="GO:0004497">
    <property type="term" value="F:monooxygenase activity"/>
    <property type="evidence" value="ECO:0007669"/>
    <property type="project" value="UniProtKB-KW"/>
</dbReference>
<evidence type="ECO:0000256" key="2">
    <source>
        <dbReference type="ARBA" id="ARBA00010617"/>
    </source>
</evidence>
<evidence type="ECO:0000256" key="6">
    <source>
        <dbReference type="ARBA" id="ARBA00023004"/>
    </source>
</evidence>
<evidence type="ECO:0000256" key="8">
    <source>
        <dbReference type="PIRSR" id="PIRSR602401-1"/>
    </source>
</evidence>
<dbReference type="GO" id="GO:0005506">
    <property type="term" value="F:iron ion binding"/>
    <property type="evidence" value="ECO:0007669"/>
    <property type="project" value="InterPro"/>
</dbReference>
<dbReference type="PROSITE" id="PS00086">
    <property type="entry name" value="CYTOCHROME_P450"/>
    <property type="match status" value="1"/>
</dbReference>
<dbReference type="InterPro" id="IPR001128">
    <property type="entry name" value="Cyt_P450"/>
</dbReference>
<keyword evidence="6 8" id="KW-0408">Iron</keyword>
<accession>A0A8D6ZTN8</accession>
<evidence type="ECO:0000256" key="9">
    <source>
        <dbReference type="RuleBase" id="RU000461"/>
    </source>
</evidence>
<feature type="binding site" description="axial binding residue" evidence="8">
    <location>
        <position position="465"/>
    </location>
    <ligand>
        <name>heme</name>
        <dbReference type="ChEBI" id="CHEBI:30413"/>
    </ligand>
    <ligandPart>
        <name>Fe</name>
        <dbReference type="ChEBI" id="CHEBI:18248"/>
    </ligandPart>
</feature>
<evidence type="ECO:0000256" key="10">
    <source>
        <dbReference type="SAM" id="Phobius"/>
    </source>
</evidence>
<dbReference type="PRINTS" id="PR00385">
    <property type="entry name" value="P450"/>
</dbReference>
<dbReference type="GO" id="GO:0016705">
    <property type="term" value="F:oxidoreductase activity, acting on paired donors, with incorporation or reduction of molecular oxygen"/>
    <property type="evidence" value="ECO:0007669"/>
    <property type="project" value="InterPro"/>
</dbReference>
<keyword evidence="10" id="KW-1133">Transmembrane helix</keyword>
<keyword evidence="10" id="KW-0472">Membrane</keyword>
<feature type="transmembrane region" description="Helical" evidence="10">
    <location>
        <begin position="25"/>
        <end position="43"/>
    </location>
</feature>
<organism evidence="11">
    <name type="scientific">Musa acuminata subsp. malaccensis</name>
    <name type="common">Wild banana</name>
    <name type="synonym">Musa malaccensis</name>
    <dbReference type="NCBI Taxonomy" id="214687"/>
    <lineage>
        <taxon>Eukaryota</taxon>
        <taxon>Viridiplantae</taxon>
        <taxon>Streptophyta</taxon>
        <taxon>Embryophyta</taxon>
        <taxon>Tracheophyta</taxon>
        <taxon>Spermatophyta</taxon>
        <taxon>Magnoliopsida</taxon>
        <taxon>Liliopsida</taxon>
        <taxon>Zingiberales</taxon>
        <taxon>Musaceae</taxon>
        <taxon>Musa</taxon>
    </lineage>
</organism>
<reference evidence="11" key="1">
    <citation type="submission" date="2021-03" db="EMBL/GenBank/DDBJ databases">
        <authorList>
            <consortium name="Genoscope - CEA"/>
            <person name="William W."/>
        </authorList>
    </citation>
    <scope>NUCLEOTIDE SEQUENCE</scope>
    <source>
        <strain evidence="11">Doubled-haploid Pahang</strain>
    </source>
</reference>
<comment type="cofactor">
    <cofactor evidence="1 8">
        <name>heme</name>
        <dbReference type="ChEBI" id="CHEBI:30413"/>
    </cofactor>
</comment>
<dbReference type="InterPro" id="IPR017972">
    <property type="entry name" value="Cyt_P450_CS"/>
</dbReference>
<keyword evidence="10" id="KW-0812">Transmembrane</keyword>
<evidence type="ECO:0000256" key="3">
    <source>
        <dbReference type="ARBA" id="ARBA00022617"/>
    </source>
</evidence>
<keyword evidence="5 9" id="KW-0560">Oxidoreductase</keyword>
<dbReference type="PANTHER" id="PTHR47951:SF3">
    <property type="entry name" value="CYTOCHROME P450, FAMILY 706, SUBFAMILY A, POLYPEPTIDE 4"/>
    <property type="match status" value="1"/>
</dbReference>
<dbReference type="PRINTS" id="PR00463">
    <property type="entry name" value="EP450I"/>
</dbReference>
<keyword evidence="7 9" id="KW-0503">Monooxygenase</keyword>
<proteinExistence type="inferred from homology"/>
<keyword evidence="3 8" id="KW-0349">Heme</keyword>
<dbReference type="PANTHER" id="PTHR47951">
    <property type="entry name" value="OS08G0547900 PROTEIN"/>
    <property type="match status" value="1"/>
</dbReference>
<dbReference type="FunFam" id="1.10.630.10:FF:000126">
    <property type="entry name" value="Predicted protein"/>
    <property type="match status" value="1"/>
</dbReference>
<dbReference type="Gene3D" id="1.10.630.10">
    <property type="entry name" value="Cytochrome P450"/>
    <property type="match status" value="1"/>
</dbReference>
<sequence length="527" mass="58875">MEAAVPVMASATDYEVAASQQQSDIFLILSLITVVSSAAVFLLRWTRRQGRPPLPPGPVGLPLLGSLLSLEPDLHRYFARLAPAYGPDFSLRLGTRLYVVLSSPAAVREVLKDHDVIFANHDPPAATTVVPEAQHGLVLSPHGTLWSTLRKVTVREFIGGGGRNEAVRSLLRREVRRAIARLRAREGEPVEVWELVFSTVLNVLTSMLWGGLSEDGDVSMKFRAVVEGVFELLAAPNVSDFFPVLAALDLQGMGRRMKRLWDRYDVLWKKFVEESGRRGEEDEGKGGKAFLQVMVEVLERRDQKDPLTVDHVKTLFLELILGGTDTTSTTIEWAMAELMRNPDIMRKIQDELDAVVGKERAVEESDVPKLEYLRAVTKETLRLHPVVPLLVPRSPSSPCTVGGYTIPKGSKVFVNVWMIQRDAAIWGEDAVEFRPERFLTAADDKYEFSGTNFAYLPFGSGRRLCVGISLAEKMVTHMLASFLHSFRWKLPEGEKLELGERFGLVMRKAEPLVLVPTARFDDPDLYS</sequence>
<evidence type="ECO:0000256" key="4">
    <source>
        <dbReference type="ARBA" id="ARBA00022723"/>
    </source>
</evidence>
<dbReference type="EMBL" id="HG996474">
    <property type="protein sequence ID" value="CAG1836343.1"/>
    <property type="molecule type" value="Genomic_DNA"/>
</dbReference>
<keyword evidence="4 8" id="KW-0479">Metal-binding</keyword>